<proteinExistence type="inferred from homology"/>
<feature type="domain" description="Enoyl reductase (ER)" evidence="4">
    <location>
        <begin position="9"/>
        <end position="351"/>
    </location>
</feature>
<dbReference type="InterPro" id="IPR047122">
    <property type="entry name" value="Trans-enoyl_RdTase-like"/>
</dbReference>
<dbReference type="RefSeq" id="XP_056068425.1">
    <property type="nucleotide sequence ID" value="XM_056216869.1"/>
</dbReference>
<dbReference type="CDD" id="cd08249">
    <property type="entry name" value="enoyl_reductase_like"/>
    <property type="match status" value="1"/>
</dbReference>
<dbReference type="Proteomes" id="UP001140513">
    <property type="component" value="Unassembled WGS sequence"/>
</dbReference>
<dbReference type="Pfam" id="PF08240">
    <property type="entry name" value="ADH_N"/>
    <property type="match status" value="1"/>
</dbReference>
<sequence>MKQVINLCGSEVKVKITDGPIPEPGAKQVLIKVIVSGSNPKDWKVPEFAAAYNGPDDGSVMAMSKAGVNQGDDIAGIVEKVGEDVIEFKKGDSVAAFHEMGAPGGSYAEYALAWDSTTFHIPTSKSFEEAATIPLAALTAAVAVFRNLKLPTPWLPATTSTPFLVYGASSAVGSFAIKLARNSNIHPIIAVAGKGTHYVETLLDRTKGDVVFDYRNGADKTISQIRAHLKAGNYGEVKHGIDPGIGLPSQKVLTEIVAPDGAINLVLPSNFDVGSATKTTTSVGIVHNQDNGGYSADGGDCRDLGFVTCRWFTKAWQAGTFEGHPFEVRHGGLEGVEQALKDLKDGKQSAVKYVFRIADTPGI</sequence>
<name>A0A9W8XFP0_9PLEO</name>
<dbReference type="PANTHER" id="PTHR45348">
    <property type="entry name" value="HYPOTHETICAL OXIDOREDUCTASE (EUROFUNG)"/>
    <property type="match status" value="1"/>
</dbReference>
<dbReference type="InterPro" id="IPR020843">
    <property type="entry name" value="ER"/>
</dbReference>
<evidence type="ECO:0000256" key="2">
    <source>
        <dbReference type="ARBA" id="ARBA00011245"/>
    </source>
</evidence>
<accession>A0A9W8XFP0</accession>
<comment type="caution">
    <text evidence="5">The sequence shown here is derived from an EMBL/GenBank/DDBJ whole genome shotgun (WGS) entry which is preliminary data.</text>
</comment>
<evidence type="ECO:0000259" key="4">
    <source>
        <dbReference type="SMART" id="SM00829"/>
    </source>
</evidence>
<dbReference type="Gene3D" id="3.40.50.720">
    <property type="entry name" value="NAD(P)-binding Rossmann-like Domain"/>
    <property type="match status" value="1"/>
</dbReference>
<dbReference type="Gene3D" id="3.90.180.10">
    <property type="entry name" value="Medium-chain alcohol dehydrogenases, catalytic domain"/>
    <property type="match status" value="1"/>
</dbReference>
<gene>
    <name evidence="5" type="ORF">N0V89_008111</name>
</gene>
<evidence type="ECO:0000256" key="3">
    <source>
        <dbReference type="ARBA" id="ARBA00023002"/>
    </source>
</evidence>
<protein>
    <recommendedName>
        <fullName evidence="4">Enoyl reductase (ER) domain-containing protein</fullName>
    </recommendedName>
</protein>
<dbReference type="InterPro" id="IPR036291">
    <property type="entry name" value="NAD(P)-bd_dom_sf"/>
</dbReference>
<dbReference type="GeneID" id="80911641"/>
<organism evidence="5 6">
    <name type="scientific">Didymosphaeria variabile</name>
    <dbReference type="NCBI Taxonomy" id="1932322"/>
    <lineage>
        <taxon>Eukaryota</taxon>
        <taxon>Fungi</taxon>
        <taxon>Dikarya</taxon>
        <taxon>Ascomycota</taxon>
        <taxon>Pezizomycotina</taxon>
        <taxon>Dothideomycetes</taxon>
        <taxon>Pleosporomycetidae</taxon>
        <taxon>Pleosporales</taxon>
        <taxon>Massarineae</taxon>
        <taxon>Didymosphaeriaceae</taxon>
        <taxon>Didymosphaeria</taxon>
    </lineage>
</organism>
<dbReference type="OrthoDB" id="3233595at2759"/>
<dbReference type="EMBL" id="JAPEUX010000006">
    <property type="protein sequence ID" value="KAJ4349495.1"/>
    <property type="molecule type" value="Genomic_DNA"/>
</dbReference>
<comment type="subunit">
    <text evidence="2">Monomer.</text>
</comment>
<evidence type="ECO:0000256" key="1">
    <source>
        <dbReference type="ARBA" id="ARBA00008072"/>
    </source>
</evidence>
<dbReference type="SUPFAM" id="SSF51735">
    <property type="entry name" value="NAD(P)-binding Rossmann-fold domains"/>
    <property type="match status" value="1"/>
</dbReference>
<dbReference type="SMART" id="SM00829">
    <property type="entry name" value="PKS_ER"/>
    <property type="match status" value="1"/>
</dbReference>
<dbReference type="InterPro" id="IPR011032">
    <property type="entry name" value="GroES-like_sf"/>
</dbReference>
<dbReference type="SUPFAM" id="SSF50129">
    <property type="entry name" value="GroES-like"/>
    <property type="match status" value="1"/>
</dbReference>
<dbReference type="GO" id="GO:0016651">
    <property type="term" value="F:oxidoreductase activity, acting on NAD(P)H"/>
    <property type="evidence" value="ECO:0007669"/>
    <property type="project" value="InterPro"/>
</dbReference>
<dbReference type="InterPro" id="IPR013154">
    <property type="entry name" value="ADH-like_N"/>
</dbReference>
<comment type="similarity">
    <text evidence="1">Belongs to the zinc-containing alcohol dehydrogenase family.</text>
</comment>
<evidence type="ECO:0000313" key="5">
    <source>
        <dbReference type="EMBL" id="KAJ4349495.1"/>
    </source>
</evidence>
<dbReference type="AlphaFoldDB" id="A0A9W8XFP0"/>
<dbReference type="PANTHER" id="PTHR45348:SF5">
    <property type="entry name" value="OXIDOREDUCTASE, PUTATIVE (AFU_ORTHOLOGUE AFUA_8G01420)-RELATED"/>
    <property type="match status" value="1"/>
</dbReference>
<evidence type="ECO:0000313" key="6">
    <source>
        <dbReference type="Proteomes" id="UP001140513"/>
    </source>
</evidence>
<keyword evidence="3" id="KW-0560">Oxidoreductase</keyword>
<keyword evidence="6" id="KW-1185">Reference proteome</keyword>
<reference evidence="5" key="1">
    <citation type="submission" date="2022-10" db="EMBL/GenBank/DDBJ databases">
        <title>Tapping the CABI collections for fungal endophytes: first genome assemblies for Collariella, Neodidymelliopsis, Ascochyta clinopodiicola, Didymella pomorum, Didymosphaeria variabile, Neocosmospora piperis and Neocucurbitaria cava.</title>
        <authorList>
            <person name="Hill R."/>
        </authorList>
    </citation>
    <scope>NUCLEOTIDE SEQUENCE</scope>
    <source>
        <strain evidence="5">IMI 356815</strain>
    </source>
</reference>